<dbReference type="Pfam" id="PF25292">
    <property type="entry name" value="Beta-prop_CGLA"/>
    <property type="match status" value="1"/>
</dbReference>
<dbReference type="InterPro" id="IPR003644">
    <property type="entry name" value="Calx_beta"/>
</dbReference>
<dbReference type="GO" id="GO:0007154">
    <property type="term" value="P:cell communication"/>
    <property type="evidence" value="ECO:0007669"/>
    <property type="project" value="InterPro"/>
</dbReference>
<feature type="domain" description="Calx-beta" evidence="6">
    <location>
        <begin position="210"/>
        <end position="262"/>
    </location>
</feature>
<dbReference type="GO" id="GO:0016020">
    <property type="term" value="C:membrane"/>
    <property type="evidence" value="ECO:0007669"/>
    <property type="project" value="InterPro"/>
</dbReference>
<dbReference type="InterPro" id="IPR051171">
    <property type="entry name" value="CaCA"/>
</dbReference>
<evidence type="ECO:0000256" key="3">
    <source>
        <dbReference type="ARBA" id="ARBA00022837"/>
    </source>
</evidence>
<sequence length="360" mass="37746">SPAVNNKDLVYLGATWQPEPVDPPPGDGDGGDGGDEPPAGPLHQLICVKEGVQQWAFDAGGMILGQPITDGFGNIFFGAADGKIYALDKTGQLKWEYELRVPPSTSVMFMTKGVLCVGAVGKLFLINAEGELQDEIDVSLTPLAEAIVGADGTLYVPSLDGVLHAFKGDAGGLSRKGYARFGGNYQNTGRYGGGVIPGGPQVPTGPVRDVTVRLAVNGTASAITDYEDLGGKVVIPAGTNRVEVPFIPLNDPQLEFTENVQVRIVGVDGGSFISTGAIGRDRVDFVLGDNDSQLEFANMYFDVRENVLGTNAVVTVQRTGPANRILRVDYATAAGTALEGDDFESAAGTLVFLPGELEKS</sequence>
<feature type="domain" description="Calx-beta" evidence="6">
    <location>
        <begin position="292"/>
        <end position="359"/>
    </location>
</feature>
<reference evidence="8" key="1">
    <citation type="submission" date="2018-05" db="EMBL/GenBank/DDBJ databases">
        <authorList>
            <person name="Lanie J.A."/>
            <person name="Ng W.-L."/>
            <person name="Kazmierczak K.M."/>
            <person name="Andrzejewski T.M."/>
            <person name="Davidsen T.M."/>
            <person name="Wayne K.J."/>
            <person name="Tettelin H."/>
            <person name="Glass J.I."/>
            <person name="Rusch D."/>
            <person name="Podicherti R."/>
            <person name="Tsui H.-C.T."/>
            <person name="Winkler M.E."/>
        </authorList>
    </citation>
    <scope>NUCLEOTIDE SEQUENCE</scope>
</reference>
<dbReference type="Pfam" id="PF03160">
    <property type="entry name" value="Calx-beta"/>
    <property type="match status" value="2"/>
</dbReference>
<dbReference type="EMBL" id="UINC01104087">
    <property type="protein sequence ID" value="SVC66981.1"/>
    <property type="molecule type" value="Genomic_DNA"/>
</dbReference>
<dbReference type="SMART" id="SM00564">
    <property type="entry name" value="PQQ"/>
    <property type="match status" value="2"/>
</dbReference>
<organism evidence="8">
    <name type="scientific">marine metagenome</name>
    <dbReference type="NCBI Taxonomy" id="408172"/>
    <lineage>
        <taxon>unclassified sequences</taxon>
        <taxon>metagenomes</taxon>
        <taxon>ecological metagenomes</taxon>
    </lineage>
</organism>
<evidence type="ECO:0000259" key="7">
    <source>
        <dbReference type="Pfam" id="PF25292"/>
    </source>
</evidence>
<dbReference type="InterPro" id="IPR018391">
    <property type="entry name" value="PQQ_b-propeller_rpt"/>
</dbReference>
<evidence type="ECO:0000256" key="2">
    <source>
        <dbReference type="ARBA" id="ARBA00022737"/>
    </source>
</evidence>
<feature type="region of interest" description="Disordered" evidence="5">
    <location>
        <begin position="13"/>
        <end position="42"/>
    </location>
</feature>
<proteinExistence type="predicted"/>
<evidence type="ECO:0000259" key="6">
    <source>
        <dbReference type="Pfam" id="PF03160"/>
    </source>
</evidence>
<feature type="non-terminal residue" evidence="8">
    <location>
        <position position="360"/>
    </location>
</feature>
<dbReference type="AlphaFoldDB" id="A0A382P566"/>
<keyword evidence="3" id="KW-0106">Calcium</keyword>
<protein>
    <recommendedName>
        <fullName evidence="9">Calx-beta domain-containing protein</fullName>
    </recommendedName>
</protein>
<accession>A0A382P566</accession>
<evidence type="ECO:0000256" key="1">
    <source>
        <dbReference type="ARBA" id="ARBA00022729"/>
    </source>
</evidence>
<evidence type="ECO:0000313" key="8">
    <source>
        <dbReference type="EMBL" id="SVC66981.1"/>
    </source>
</evidence>
<dbReference type="PANTHER" id="PTHR11878:SF65">
    <property type="entry name" value="NA_CA-EXCHANGE PROTEIN, ISOFORM G"/>
    <property type="match status" value="1"/>
</dbReference>
<evidence type="ECO:0000256" key="5">
    <source>
        <dbReference type="SAM" id="MobiDB-lite"/>
    </source>
</evidence>
<keyword evidence="4" id="KW-0813">Transport</keyword>
<gene>
    <name evidence="8" type="ORF">METZ01_LOCUS319835</name>
</gene>
<evidence type="ECO:0000256" key="4">
    <source>
        <dbReference type="ARBA" id="ARBA00023065"/>
    </source>
</evidence>
<keyword evidence="2" id="KW-0677">Repeat</keyword>
<dbReference type="SUPFAM" id="SSF50998">
    <property type="entry name" value="Quinoprotein alcohol dehydrogenase-like"/>
    <property type="match status" value="1"/>
</dbReference>
<name>A0A382P566_9ZZZZ</name>
<dbReference type="PANTHER" id="PTHR11878">
    <property type="entry name" value="SODIUM/CALCIUM EXCHANGER"/>
    <property type="match status" value="1"/>
</dbReference>
<keyword evidence="4" id="KW-0406">Ion transport</keyword>
<dbReference type="InterPro" id="IPR011047">
    <property type="entry name" value="Quinoprotein_ADH-like_sf"/>
</dbReference>
<feature type="domain" description="Lambda-carrageenase beta-propeller" evidence="7">
    <location>
        <begin position="70"/>
        <end position="137"/>
    </location>
</feature>
<dbReference type="Gene3D" id="2.60.40.2030">
    <property type="match status" value="2"/>
</dbReference>
<keyword evidence="1" id="KW-0732">Signal</keyword>
<dbReference type="InterPro" id="IPR038081">
    <property type="entry name" value="CalX-like_sf"/>
</dbReference>
<dbReference type="SUPFAM" id="SSF141072">
    <property type="entry name" value="CalX-like"/>
    <property type="match status" value="2"/>
</dbReference>
<dbReference type="InterPro" id="IPR057420">
    <property type="entry name" value="Beta-prop_CGLA"/>
</dbReference>
<feature type="non-terminal residue" evidence="8">
    <location>
        <position position="1"/>
    </location>
</feature>
<dbReference type="InterPro" id="IPR015943">
    <property type="entry name" value="WD40/YVTN_repeat-like_dom_sf"/>
</dbReference>
<dbReference type="Gene3D" id="2.130.10.10">
    <property type="entry name" value="YVTN repeat-like/Quinoprotein amine dehydrogenase"/>
    <property type="match status" value="1"/>
</dbReference>
<dbReference type="GO" id="GO:0030001">
    <property type="term" value="P:metal ion transport"/>
    <property type="evidence" value="ECO:0007669"/>
    <property type="project" value="TreeGrafter"/>
</dbReference>
<evidence type="ECO:0008006" key="9">
    <source>
        <dbReference type="Google" id="ProtNLM"/>
    </source>
</evidence>